<evidence type="ECO:0000256" key="1">
    <source>
        <dbReference type="SAM" id="SignalP"/>
    </source>
</evidence>
<sequence>MDLLHFIIAASIALLGVALPLDGAESPSNVTMASASEYMVPPGSPYTALDNRVQGHSTLYVRLGTKKQHVGGYLEQRLYDAIHHCLWNTCGVFDEKAGVIRCRQPPFNVCERVGINNIHHVCTYDHTKICMGAYFRVEVTRHNFPKGYPGIEYQLFEAISGAFMKQSMTGSGHYALTLNGHTYNWWNVGNFVGVYDDKTGAYMDVKFNFEHRYDEGPFSCDDTKKPIVDFIDSAVRPDQEKLAGTSYGTYISCDDTAGTQWALDENGQWPYIEEVEVGDLPEELHEKLN</sequence>
<protein>
    <submittedName>
        <fullName evidence="2">Uncharacterized protein</fullName>
    </submittedName>
</protein>
<dbReference type="EMBL" id="KZ678128">
    <property type="protein sequence ID" value="PSN73859.1"/>
    <property type="molecule type" value="Genomic_DNA"/>
</dbReference>
<evidence type="ECO:0000313" key="3">
    <source>
        <dbReference type="Proteomes" id="UP000240883"/>
    </source>
</evidence>
<organism evidence="2 3">
    <name type="scientific">Corynespora cassiicola Philippines</name>
    <dbReference type="NCBI Taxonomy" id="1448308"/>
    <lineage>
        <taxon>Eukaryota</taxon>
        <taxon>Fungi</taxon>
        <taxon>Dikarya</taxon>
        <taxon>Ascomycota</taxon>
        <taxon>Pezizomycotina</taxon>
        <taxon>Dothideomycetes</taxon>
        <taxon>Pleosporomycetidae</taxon>
        <taxon>Pleosporales</taxon>
        <taxon>Corynesporascaceae</taxon>
        <taxon>Corynespora</taxon>
    </lineage>
</organism>
<reference evidence="2 3" key="1">
    <citation type="journal article" date="2018" name="Front. Microbiol.">
        <title>Genome-Wide Analysis of Corynespora cassiicola Leaf Fall Disease Putative Effectors.</title>
        <authorList>
            <person name="Lopez D."/>
            <person name="Ribeiro S."/>
            <person name="Label P."/>
            <person name="Fumanal B."/>
            <person name="Venisse J.S."/>
            <person name="Kohler A."/>
            <person name="de Oliveira R.R."/>
            <person name="Labutti K."/>
            <person name="Lipzen A."/>
            <person name="Lail K."/>
            <person name="Bauer D."/>
            <person name="Ohm R.A."/>
            <person name="Barry K.W."/>
            <person name="Spatafora J."/>
            <person name="Grigoriev I.V."/>
            <person name="Martin F.M."/>
            <person name="Pujade-Renaud V."/>
        </authorList>
    </citation>
    <scope>NUCLEOTIDE SEQUENCE [LARGE SCALE GENOMIC DNA]</scope>
    <source>
        <strain evidence="2 3">Philippines</strain>
    </source>
</reference>
<dbReference type="Proteomes" id="UP000240883">
    <property type="component" value="Unassembled WGS sequence"/>
</dbReference>
<accession>A0A2T2P881</accession>
<feature type="signal peptide" evidence="1">
    <location>
        <begin position="1"/>
        <end position="18"/>
    </location>
</feature>
<proteinExistence type="predicted"/>
<feature type="chain" id="PRO_5015704212" evidence="1">
    <location>
        <begin position="19"/>
        <end position="289"/>
    </location>
</feature>
<gene>
    <name evidence="2" type="ORF">BS50DRAFT_627249</name>
</gene>
<name>A0A2T2P881_CORCC</name>
<keyword evidence="1" id="KW-0732">Signal</keyword>
<evidence type="ECO:0000313" key="2">
    <source>
        <dbReference type="EMBL" id="PSN73859.1"/>
    </source>
</evidence>
<dbReference type="AlphaFoldDB" id="A0A2T2P881"/>
<keyword evidence="3" id="KW-1185">Reference proteome</keyword>